<dbReference type="InterPro" id="IPR013783">
    <property type="entry name" value="Ig-like_fold"/>
</dbReference>
<keyword evidence="1" id="KW-0732">Signal</keyword>
<dbReference type="AlphaFoldDB" id="A0A5C6XC80"/>
<dbReference type="NCBIfam" id="NF012200">
    <property type="entry name" value="choice_anch_D"/>
    <property type="match status" value="1"/>
</dbReference>
<reference evidence="2 3" key="1">
    <citation type="submission" date="2019-08" db="EMBL/GenBank/DDBJ databases">
        <title>Bradymonadales sp. TMQ4.</title>
        <authorList>
            <person name="Liang Q."/>
        </authorList>
    </citation>
    <scope>NUCLEOTIDE SEQUENCE [LARGE SCALE GENOMIC DNA]</scope>
    <source>
        <strain evidence="2 3">TMQ4</strain>
    </source>
</reference>
<keyword evidence="3" id="KW-1185">Reference proteome</keyword>
<dbReference type="PROSITE" id="PS51257">
    <property type="entry name" value="PROKAR_LIPOPROTEIN"/>
    <property type="match status" value="1"/>
</dbReference>
<comment type="caution">
    <text evidence="2">The sequence shown here is derived from an EMBL/GenBank/DDBJ whole genome shotgun (WGS) entry which is preliminary data.</text>
</comment>
<feature type="chain" id="PRO_5022921648" evidence="1">
    <location>
        <begin position="22"/>
        <end position="626"/>
    </location>
</feature>
<sequence>MNRIQSLVAMALMSLVIGACGGNDFSSDAVPELTIDLTEAQILLDAVGPSDNTQTIATPITLRNSSEGDLRVTKIEWVARPERLQGYFNGPISEANEGTSCSADADCGTGGVCLRSQICRDAGFKPMPIEVGNREDLNFLLLRGDTVTCPTPGADVPAAIQDSYCGELRIETNASNNAGIVEDGAATIYFITSGGSGEMALQPGLIQFTNATAGVSQSAQFTIENRAGSPLYIERGDFGENAQVFEITPSVFGREIAGNSTETFTLTYAPSVEAELDFSTTLEFASSSVTSSSSAITIEVTQGVGDAPLIEVDPLQLSFADASSKTLTVRNYGGATLALSQMRIVPSEAAAFYRIMVDEVNLLEEYTTQRIPRMSDDVPSELELTVEYDATAEGSSVGTLEIRHNDSGSGNITNVSLLGDATEVAVGDLYPQTLALRSDGPAVEREVAIYNNGNDDLVITGVNPQAVGTTTNLDLFRFEGFEATVPPGGVHTAKVFFDGEDQFNHGVTAAIESNHAGQAQSMTLLINAQVISASPMDLSVEPSFSNEAVVGQSTTLTLRDAADAALLNNARWYILERPEGSTLLTRGFGESLTFEPDAAGTYRFGVLANDSTNREEQVVFEFEAVN</sequence>
<dbReference type="OrthoDB" id="5508210at2"/>
<dbReference type="RefSeq" id="WP_146979457.1">
    <property type="nucleotide sequence ID" value="NZ_VOSM01000001.1"/>
</dbReference>
<evidence type="ECO:0000313" key="3">
    <source>
        <dbReference type="Proteomes" id="UP000321412"/>
    </source>
</evidence>
<feature type="signal peptide" evidence="1">
    <location>
        <begin position="1"/>
        <end position="21"/>
    </location>
</feature>
<proteinExistence type="predicted"/>
<dbReference type="Proteomes" id="UP000321412">
    <property type="component" value="Unassembled WGS sequence"/>
</dbReference>
<dbReference type="EMBL" id="VOSM01000001">
    <property type="protein sequence ID" value="TXD39021.1"/>
    <property type="molecule type" value="Genomic_DNA"/>
</dbReference>
<evidence type="ECO:0000313" key="2">
    <source>
        <dbReference type="EMBL" id="TXD39021.1"/>
    </source>
</evidence>
<dbReference type="Gene3D" id="2.60.40.10">
    <property type="entry name" value="Immunoglobulins"/>
    <property type="match status" value="1"/>
</dbReference>
<name>A0A5C6XC80_9DELT</name>
<accession>A0A5C6XC80</accession>
<evidence type="ECO:0000256" key="1">
    <source>
        <dbReference type="SAM" id="SignalP"/>
    </source>
</evidence>
<gene>
    <name evidence="2" type="ORF">FRC98_01055</name>
</gene>
<organism evidence="2 3">
    <name type="scientific">Lujinxingia vulgaris</name>
    <dbReference type="NCBI Taxonomy" id="2600176"/>
    <lineage>
        <taxon>Bacteria</taxon>
        <taxon>Deltaproteobacteria</taxon>
        <taxon>Bradymonadales</taxon>
        <taxon>Lujinxingiaceae</taxon>
        <taxon>Lujinxingia</taxon>
    </lineage>
</organism>
<protein>
    <submittedName>
        <fullName evidence="2">Choice-of-anchor D domain-containing protein</fullName>
    </submittedName>
</protein>